<dbReference type="Proteomes" id="UP000217199">
    <property type="component" value="Unassembled WGS sequence"/>
</dbReference>
<comment type="caution">
    <text evidence="2">The sequence shown here is derived from an EMBL/GenBank/DDBJ whole genome shotgun (WGS) entry which is preliminary data.</text>
</comment>
<feature type="region of interest" description="Disordered" evidence="1">
    <location>
        <begin position="52"/>
        <end position="82"/>
    </location>
</feature>
<feature type="compositionally biased region" description="Polar residues" evidence="1">
    <location>
        <begin position="57"/>
        <end position="66"/>
    </location>
</feature>
<gene>
    <name evidence="2" type="ORF">PNOK_0255900</name>
</gene>
<evidence type="ECO:0000313" key="2">
    <source>
        <dbReference type="EMBL" id="PAV22602.1"/>
    </source>
</evidence>
<dbReference type="AlphaFoldDB" id="A0A286USV0"/>
<dbReference type="EMBL" id="NBII01000002">
    <property type="protein sequence ID" value="PAV22602.1"/>
    <property type="molecule type" value="Genomic_DNA"/>
</dbReference>
<feature type="compositionally biased region" description="Basic and acidic residues" evidence="1">
    <location>
        <begin position="70"/>
        <end position="82"/>
    </location>
</feature>
<evidence type="ECO:0000256" key="1">
    <source>
        <dbReference type="SAM" id="MobiDB-lite"/>
    </source>
</evidence>
<keyword evidence="3" id="KW-1185">Reference proteome</keyword>
<name>A0A286USV0_9AGAM</name>
<dbReference type="PANTHER" id="PTHR34213:SF2">
    <property type="entry name" value="NUCLEAR TRANSPORT FACTOR 2 (NTF2) FAMILY PROTEIN"/>
    <property type="match status" value="1"/>
</dbReference>
<proteinExistence type="predicted"/>
<dbReference type="InParanoid" id="A0A286USV0"/>
<evidence type="ECO:0000313" key="3">
    <source>
        <dbReference type="Proteomes" id="UP000217199"/>
    </source>
</evidence>
<organism evidence="2 3">
    <name type="scientific">Pyrrhoderma noxium</name>
    <dbReference type="NCBI Taxonomy" id="2282107"/>
    <lineage>
        <taxon>Eukaryota</taxon>
        <taxon>Fungi</taxon>
        <taxon>Dikarya</taxon>
        <taxon>Basidiomycota</taxon>
        <taxon>Agaricomycotina</taxon>
        <taxon>Agaricomycetes</taxon>
        <taxon>Hymenochaetales</taxon>
        <taxon>Hymenochaetaceae</taxon>
        <taxon>Pyrrhoderma</taxon>
    </lineage>
</organism>
<dbReference type="OrthoDB" id="2400485at2759"/>
<dbReference type="STRING" id="2282107.A0A286USV0"/>
<dbReference type="PANTHER" id="PTHR34213">
    <property type="entry name" value="NUCLEAR TRANSPORT FACTOR 2 (NTF2) FAMILY PROTEIN"/>
    <property type="match status" value="1"/>
</dbReference>
<protein>
    <submittedName>
        <fullName evidence="2">Uncharacterized protein</fullName>
    </submittedName>
</protein>
<reference evidence="2 3" key="1">
    <citation type="journal article" date="2017" name="Mol. Ecol.">
        <title>Comparative and population genomic landscape of Phellinus noxius: A hypervariable fungus causing root rot in trees.</title>
        <authorList>
            <person name="Chung C.L."/>
            <person name="Lee T.J."/>
            <person name="Akiba M."/>
            <person name="Lee H.H."/>
            <person name="Kuo T.H."/>
            <person name="Liu D."/>
            <person name="Ke H.M."/>
            <person name="Yokoi T."/>
            <person name="Roa M.B."/>
            <person name="Lu M.J."/>
            <person name="Chang Y.Y."/>
            <person name="Ann P.J."/>
            <person name="Tsai J.N."/>
            <person name="Chen C.Y."/>
            <person name="Tzean S.S."/>
            <person name="Ota Y."/>
            <person name="Hattori T."/>
            <person name="Sahashi N."/>
            <person name="Liou R.F."/>
            <person name="Kikuchi T."/>
            <person name="Tsai I.J."/>
        </authorList>
    </citation>
    <scope>NUCLEOTIDE SEQUENCE [LARGE SCALE GENOMIC DNA]</scope>
    <source>
        <strain evidence="2 3">FFPRI411160</strain>
    </source>
</reference>
<accession>A0A286USV0</accession>
<sequence length="237" mass="26526">MTIRNFQTTGTDVGGSHFPFSIHRRITPSPSSSFTPWRIATQVVVPASSPLRRAMSRVSSPNTSGLPPQESKKLPERQAEPSEQKIISALKELYSCRPRESTYEVYNKDAVFQDPVGIATGADSIASQFNALVKVVVLFPRADIEKFRILKNPDGLPPGTILVDQDIAYYRDPNASSPTKTLNSLLTVFTDDKHMITRHVEEWDHLKDSSKEDGFFGTLNDHRKKITASLVNKLFHM</sequence>